<dbReference type="PANTHER" id="PTHR22602">
    <property type="entry name" value="TRANSFERASE CAF17, MITOCHONDRIAL-RELATED"/>
    <property type="match status" value="1"/>
</dbReference>
<dbReference type="InterPro" id="IPR057460">
    <property type="entry name" value="CAF17_C"/>
</dbReference>
<comment type="caution">
    <text evidence="6">The sequence shown here is derived from an EMBL/GenBank/DDBJ whole genome shotgun (WGS) entry which is preliminary data.</text>
</comment>
<comment type="similarity">
    <text evidence="4">Belongs to the GcvT family. CAF17/IBA57 subfamily.</text>
</comment>
<gene>
    <name evidence="6" type="primary">CAF17</name>
    <name evidence="6" type="ORF">GGI15_000964</name>
</gene>
<evidence type="ECO:0000256" key="3">
    <source>
        <dbReference type="ARBA" id="ARBA00023128"/>
    </source>
</evidence>
<accession>A0A9W8HJD3</accession>
<protein>
    <submittedName>
        <fullName evidence="6">Ccr4 associated factor</fullName>
    </submittedName>
</protein>
<evidence type="ECO:0000313" key="7">
    <source>
        <dbReference type="Proteomes" id="UP001140172"/>
    </source>
</evidence>
<dbReference type="AlphaFoldDB" id="A0A9W8HJD3"/>
<feature type="domain" description="CAF17 C-terminal" evidence="5">
    <location>
        <begin position="299"/>
        <end position="418"/>
    </location>
</feature>
<dbReference type="Gene3D" id="3.30.1360.120">
    <property type="entry name" value="Probable tRNA modification gtpase trme, domain 1"/>
    <property type="match status" value="1"/>
</dbReference>
<keyword evidence="3" id="KW-0496">Mitochondrion</keyword>
<name>A0A9W8HJD3_9FUNG</name>
<dbReference type="PANTHER" id="PTHR22602:SF0">
    <property type="entry name" value="TRANSFERASE CAF17, MITOCHONDRIAL-RELATED"/>
    <property type="match status" value="1"/>
</dbReference>
<dbReference type="InterPro" id="IPR017703">
    <property type="entry name" value="YgfZ/GCV_T_CS"/>
</dbReference>
<dbReference type="EMBL" id="JANBUM010000032">
    <property type="protein sequence ID" value="KAJ2787135.1"/>
    <property type="molecule type" value="Genomic_DNA"/>
</dbReference>
<dbReference type="InterPro" id="IPR045179">
    <property type="entry name" value="YgfZ/GcvT"/>
</dbReference>
<dbReference type="Proteomes" id="UP001140172">
    <property type="component" value="Unassembled WGS sequence"/>
</dbReference>
<dbReference type="GO" id="GO:0016226">
    <property type="term" value="P:iron-sulfur cluster assembly"/>
    <property type="evidence" value="ECO:0007669"/>
    <property type="project" value="TreeGrafter"/>
</dbReference>
<evidence type="ECO:0000256" key="1">
    <source>
        <dbReference type="ARBA" id="ARBA00004173"/>
    </source>
</evidence>
<dbReference type="Pfam" id="PF25455">
    <property type="entry name" value="Beta-barrel_CAF17_C"/>
    <property type="match status" value="1"/>
</dbReference>
<evidence type="ECO:0000256" key="2">
    <source>
        <dbReference type="ARBA" id="ARBA00022946"/>
    </source>
</evidence>
<dbReference type="InterPro" id="IPR027266">
    <property type="entry name" value="TrmE/GcvT-like"/>
</dbReference>
<proteinExistence type="inferred from homology"/>
<dbReference type="OrthoDB" id="191995at2759"/>
<keyword evidence="7" id="KW-1185">Reference proteome</keyword>
<sequence length="421" mass="45945">MHSAALCNVAGVLLHRQLSGALRRRIPVSARRLYSSMDGQSSVLKVQDVRGFETLLDKTDQYARLGGRAVLEVSGRDASEFLQGMQCNNMPSIDQGGPGMLTGFLVPQGRVLADAFIYPKNAGVNFPHPVFLIEIDTRAKDRLLKTLRFYKLRSQLSIRDVTEEYGVWGVWGPGSGALVGSQGQPISHVPRGSLVFKGETSAAACVWLNDTRAPGMGLRLLLPKYQSPVLPGSFDERPSDMYRLRRILKGVPEGSDDFVADVSVPLECNMDYMHGVHFNKGCYVGQELTIRTHHRGVVRKRIVPVIYSAPELNPGGANPLLIDRMFSQTRLPAPQADIVRVAEEQAAADSEHRPGRARKVPPGKTASGVFNAGLALMRLEHVEQYVARGDGPGAVMFETVGADGGRLLVSPWSPGWWPSAS</sequence>
<evidence type="ECO:0000259" key="5">
    <source>
        <dbReference type="Pfam" id="PF25455"/>
    </source>
</evidence>
<evidence type="ECO:0000256" key="4">
    <source>
        <dbReference type="ARBA" id="ARBA00093447"/>
    </source>
</evidence>
<dbReference type="NCBIfam" id="TIGR03317">
    <property type="entry name" value="ygfZ_signature"/>
    <property type="match status" value="1"/>
</dbReference>
<comment type="subcellular location">
    <subcellularLocation>
        <location evidence="1">Mitochondrion</location>
    </subcellularLocation>
</comment>
<dbReference type="SUPFAM" id="SSF103025">
    <property type="entry name" value="Folate-binding domain"/>
    <property type="match status" value="1"/>
</dbReference>
<reference evidence="6" key="1">
    <citation type="submission" date="2022-07" db="EMBL/GenBank/DDBJ databases">
        <title>Phylogenomic reconstructions and comparative analyses of Kickxellomycotina fungi.</title>
        <authorList>
            <person name="Reynolds N.K."/>
            <person name="Stajich J.E."/>
            <person name="Barry K."/>
            <person name="Grigoriev I.V."/>
            <person name="Crous P."/>
            <person name="Smith M.E."/>
        </authorList>
    </citation>
    <scope>NUCLEOTIDE SEQUENCE</scope>
    <source>
        <strain evidence="6">BCRC 34489</strain>
    </source>
</reference>
<keyword evidence="2" id="KW-0809">Transit peptide</keyword>
<organism evidence="6 7">
    <name type="scientific">Coemansia interrupta</name>
    <dbReference type="NCBI Taxonomy" id="1126814"/>
    <lineage>
        <taxon>Eukaryota</taxon>
        <taxon>Fungi</taxon>
        <taxon>Fungi incertae sedis</taxon>
        <taxon>Zoopagomycota</taxon>
        <taxon>Kickxellomycotina</taxon>
        <taxon>Kickxellomycetes</taxon>
        <taxon>Kickxellales</taxon>
        <taxon>Kickxellaceae</taxon>
        <taxon>Coemansia</taxon>
    </lineage>
</organism>
<evidence type="ECO:0000313" key="6">
    <source>
        <dbReference type="EMBL" id="KAJ2787135.1"/>
    </source>
</evidence>
<dbReference type="GO" id="GO:0005759">
    <property type="term" value="C:mitochondrial matrix"/>
    <property type="evidence" value="ECO:0007669"/>
    <property type="project" value="TreeGrafter"/>
</dbReference>